<protein>
    <submittedName>
        <fullName evidence="4">Type II CAAX endopeptidase family protein</fullName>
    </submittedName>
</protein>
<keyword evidence="2" id="KW-0472">Membrane</keyword>
<keyword evidence="5" id="KW-1185">Reference proteome</keyword>
<dbReference type="PANTHER" id="PTHR35797">
    <property type="entry name" value="PROTEASE-RELATED"/>
    <property type="match status" value="1"/>
</dbReference>
<accession>A0ABV5Q5R4</accession>
<keyword evidence="2" id="KW-0812">Transmembrane</keyword>
<dbReference type="InterPro" id="IPR003675">
    <property type="entry name" value="Rce1/LyrA-like_dom"/>
</dbReference>
<evidence type="ECO:0000256" key="1">
    <source>
        <dbReference type="SAM" id="MobiDB-lite"/>
    </source>
</evidence>
<gene>
    <name evidence="4" type="ORF">ACFFRN_26245</name>
</gene>
<feature type="transmembrane region" description="Helical" evidence="2">
    <location>
        <begin position="276"/>
        <end position="300"/>
    </location>
</feature>
<sequence length="341" mass="35886">MSRFFALVFALAVPFWVVGAFAGNLPGTPMNLPVGALMFACPLVAAAILLRRRDGPGSTRRLLRRAFAVRGMRRTRWPAAAFLLVPAIELPAYGLALAGGPLEGEHVSPLATPLLFAVFFVAAACEEAGWMGYAAGPLQARWGALGAGLVLGMVWGIWHVVPLLQAGRSPAWIASWFVGTVAARVIMVWLYNGTGASVLSAIVFHAMLNVVPSLLPGYATGETLIACSALVTALVATALTTLAPPARASALTSTRRDRPGRPARGGCGRRRPPGRAAFLTSNAFTVYVIHAPVLVAVSVAPANLRVDPVAKFAVVSVIALPACWGLAHLLRKALPRRADRP</sequence>
<feature type="transmembrane region" description="Helical" evidence="2">
    <location>
        <begin position="79"/>
        <end position="98"/>
    </location>
</feature>
<feature type="domain" description="CAAX prenyl protease 2/Lysostaphin resistance protein A-like" evidence="3">
    <location>
        <begin position="111"/>
        <end position="211"/>
    </location>
</feature>
<dbReference type="EMBL" id="JBHMCE010000008">
    <property type="protein sequence ID" value="MFB9530116.1"/>
    <property type="molecule type" value="Genomic_DNA"/>
</dbReference>
<organism evidence="4 5">
    <name type="scientific">Nonomuraea roseola</name>
    <dbReference type="NCBI Taxonomy" id="46179"/>
    <lineage>
        <taxon>Bacteria</taxon>
        <taxon>Bacillati</taxon>
        <taxon>Actinomycetota</taxon>
        <taxon>Actinomycetes</taxon>
        <taxon>Streptosporangiales</taxon>
        <taxon>Streptosporangiaceae</taxon>
        <taxon>Nonomuraea</taxon>
    </lineage>
</organism>
<evidence type="ECO:0000259" key="3">
    <source>
        <dbReference type="Pfam" id="PF02517"/>
    </source>
</evidence>
<feature type="transmembrane region" description="Helical" evidence="2">
    <location>
        <begin position="32"/>
        <end position="50"/>
    </location>
</feature>
<proteinExistence type="predicted"/>
<dbReference type="InterPro" id="IPR042150">
    <property type="entry name" value="MmRce1-like"/>
</dbReference>
<dbReference type="Proteomes" id="UP001589646">
    <property type="component" value="Unassembled WGS sequence"/>
</dbReference>
<comment type="caution">
    <text evidence="4">The sequence shown here is derived from an EMBL/GenBank/DDBJ whole genome shotgun (WGS) entry which is preliminary data.</text>
</comment>
<name>A0ABV5Q5R4_9ACTN</name>
<feature type="transmembrane region" description="Helical" evidence="2">
    <location>
        <begin position="173"/>
        <end position="191"/>
    </location>
</feature>
<reference evidence="4 5" key="1">
    <citation type="submission" date="2024-09" db="EMBL/GenBank/DDBJ databases">
        <authorList>
            <person name="Sun Q."/>
            <person name="Mori K."/>
        </authorList>
    </citation>
    <scope>NUCLEOTIDE SEQUENCE [LARGE SCALE GENOMIC DNA]</scope>
    <source>
        <strain evidence="4 5">JCM 3323</strain>
    </source>
</reference>
<evidence type="ECO:0000313" key="4">
    <source>
        <dbReference type="EMBL" id="MFB9530116.1"/>
    </source>
</evidence>
<feature type="region of interest" description="Disordered" evidence="1">
    <location>
        <begin position="249"/>
        <end position="272"/>
    </location>
</feature>
<evidence type="ECO:0000256" key="2">
    <source>
        <dbReference type="SAM" id="Phobius"/>
    </source>
</evidence>
<feature type="transmembrane region" description="Helical" evidence="2">
    <location>
        <begin position="223"/>
        <end position="246"/>
    </location>
</feature>
<evidence type="ECO:0000313" key="5">
    <source>
        <dbReference type="Proteomes" id="UP001589646"/>
    </source>
</evidence>
<feature type="transmembrane region" description="Helical" evidence="2">
    <location>
        <begin position="198"/>
        <end position="217"/>
    </location>
</feature>
<dbReference type="RefSeq" id="WP_346125177.1">
    <property type="nucleotide sequence ID" value="NZ_BAAAXC010000015.1"/>
</dbReference>
<feature type="transmembrane region" description="Helical" evidence="2">
    <location>
        <begin position="312"/>
        <end position="330"/>
    </location>
</feature>
<dbReference type="Pfam" id="PF02517">
    <property type="entry name" value="Rce1-like"/>
    <property type="match status" value="1"/>
</dbReference>
<feature type="transmembrane region" description="Helical" evidence="2">
    <location>
        <begin position="110"/>
        <end position="130"/>
    </location>
</feature>
<dbReference type="PANTHER" id="PTHR35797:SF1">
    <property type="entry name" value="PROTEASE"/>
    <property type="match status" value="1"/>
</dbReference>
<feature type="transmembrane region" description="Helical" evidence="2">
    <location>
        <begin position="142"/>
        <end position="161"/>
    </location>
</feature>
<keyword evidence="2" id="KW-1133">Transmembrane helix</keyword>